<dbReference type="Proteomes" id="UP000054485">
    <property type="component" value="Unassembled WGS sequence"/>
</dbReference>
<evidence type="ECO:0000313" key="3">
    <source>
        <dbReference type="Proteomes" id="UP000054485"/>
    </source>
</evidence>
<feature type="compositionally biased region" description="Basic and acidic residues" evidence="1">
    <location>
        <begin position="77"/>
        <end position="94"/>
    </location>
</feature>
<feature type="compositionally biased region" description="Basic residues" evidence="1">
    <location>
        <begin position="153"/>
        <end position="163"/>
    </location>
</feature>
<accession>A0A0D0BB62</accession>
<dbReference type="EMBL" id="KN835152">
    <property type="protein sequence ID" value="KIK46959.1"/>
    <property type="molecule type" value="Genomic_DNA"/>
</dbReference>
<evidence type="ECO:0008006" key="4">
    <source>
        <dbReference type="Google" id="ProtNLM"/>
    </source>
</evidence>
<feature type="region of interest" description="Disordered" evidence="1">
    <location>
        <begin position="140"/>
        <end position="178"/>
    </location>
</feature>
<keyword evidence="3" id="KW-1185">Reference proteome</keyword>
<dbReference type="AlphaFoldDB" id="A0A0D0BB62"/>
<evidence type="ECO:0000313" key="2">
    <source>
        <dbReference type="EMBL" id="KIK46959.1"/>
    </source>
</evidence>
<dbReference type="STRING" id="930992.A0A0D0BB62"/>
<name>A0A0D0BB62_9AGAM</name>
<feature type="non-terminal residue" evidence="2">
    <location>
        <position position="1"/>
    </location>
</feature>
<reference evidence="2 3" key="1">
    <citation type="submission" date="2014-04" db="EMBL/GenBank/DDBJ databases">
        <authorList>
            <consortium name="DOE Joint Genome Institute"/>
            <person name="Kuo A."/>
            <person name="Ruytinx J."/>
            <person name="Rineau F."/>
            <person name="Colpaert J."/>
            <person name="Kohler A."/>
            <person name="Nagy L.G."/>
            <person name="Floudas D."/>
            <person name="Copeland A."/>
            <person name="Barry K.W."/>
            <person name="Cichocki N."/>
            <person name="Veneault-Fourrey C."/>
            <person name="LaButti K."/>
            <person name="Lindquist E.A."/>
            <person name="Lipzen A."/>
            <person name="Lundell T."/>
            <person name="Morin E."/>
            <person name="Murat C."/>
            <person name="Sun H."/>
            <person name="Tunlid A."/>
            <person name="Henrissat B."/>
            <person name="Grigoriev I.V."/>
            <person name="Hibbett D.S."/>
            <person name="Martin F."/>
            <person name="Nordberg H.P."/>
            <person name="Cantor M.N."/>
            <person name="Hua S.X."/>
        </authorList>
    </citation>
    <scope>NUCLEOTIDE SEQUENCE [LARGE SCALE GENOMIC DNA]</scope>
    <source>
        <strain evidence="2 3">UH-Slu-Lm8-n1</strain>
    </source>
</reference>
<evidence type="ECO:0000256" key="1">
    <source>
        <dbReference type="SAM" id="MobiDB-lite"/>
    </source>
</evidence>
<dbReference type="OrthoDB" id="2688617at2759"/>
<sequence length="248" mass="27765">MSAPPTITKQTVLTGFTSPTDTTNVLKQLRAAAALAAKKQQEAEEASRRAAEDLQRGEEEAKAKAEEEEKSRKRAVEKKLAEMDKKKPGTERARRCTGCTKTKFDTPCTFSATSSSITSCDRCRRLKMACSFVGESEKSRRKKRKIDEVGSPRRGKNKKKSRHQSLSPSPNPIEIEEEADEMTPAVAAMQMMMTDKIGELTELVCQVNNVMTEGFAAHQKELHRMITALDHLLEYRDELATNESIKQE</sequence>
<gene>
    <name evidence="2" type="ORF">CY34DRAFT_799812</name>
</gene>
<feature type="region of interest" description="Disordered" evidence="1">
    <location>
        <begin position="1"/>
        <end position="20"/>
    </location>
</feature>
<feature type="region of interest" description="Disordered" evidence="1">
    <location>
        <begin position="38"/>
        <end position="95"/>
    </location>
</feature>
<dbReference type="HOGENOM" id="CLU_1120743_0_0_1"/>
<organism evidence="2 3">
    <name type="scientific">Suillus luteus UH-Slu-Lm8-n1</name>
    <dbReference type="NCBI Taxonomy" id="930992"/>
    <lineage>
        <taxon>Eukaryota</taxon>
        <taxon>Fungi</taxon>
        <taxon>Dikarya</taxon>
        <taxon>Basidiomycota</taxon>
        <taxon>Agaricomycotina</taxon>
        <taxon>Agaricomycetes</taxon>
        <taxon>Agaricomycetidae</taxon>
        <taxon>Boletales</taxon>
        <taxon>Suillineae</taxon>
        <taxon>Suillaceae</taxon>
        <taxon>Suillus</taxon>
    </lineage>
</organism>
<proteinExistence type="predicted"/>
<feature type="compositionally biased region" description="Basic and acidic residues" evidence="1">
    <location>
        <begin position="39"/>
        <end position="71"/>
    </location>
</feature>
<protein>
    <recommendedName>
        <fullName evidence="4">Zn(2)-C6 fungal-type domain-containing protein</fullName>
    </recommendedName>
</protein>
<dbReference type="InParanoid" id="A0A0D0BB62"/>
<reference evidence="3" key="2">
    <citation type="submission" date="2015-01" db="EMBL/GenBank/DDBJ databases">
        <title>Evolutionary Origins and Diversification of the Mycorrhizal Mutualists.</title>
        <authorList>
            <consortium name="DOE Joint Genome Institute"/>
            <consortium name="Mycorrhizal Genomics Consortium"/>
            <person name="Kohler A."/>
            <person name="Kuo A."/>
            <person name="Nagy L.G."/>
            <person name="Floudas D."/>
            <person name="Copeland A."/>
            <person name="Barry K.W."/>
            <person name="Cichocki N."/>
            <person name="Veneault-Fourrey C."/>
            <person name="LaButti K."/>
            <person name="Lindquist E.A."/>
            <person name="Lipzen A."/>
            <person name="Lundell T."/>
            <person name="Morin E."/>
            <person name="Murat C."/>
            <person name="Riley R."/>
            <person name="Ohm R."/>
            <person name="Sun H."/>
            <person name="Tunlid A."/>
            <person name="Henrissat B."/>
            <person name="Grigoriev I.V."/>
            <person name="Hibbett D.S."/>
            <person name="Martin F."/>
        </authorList>
    </citation>
    <scope>NUCLEOTIDE SEQUENCE [LARGE SCALE GENOMIC DNA]</scope>
    <source>
        <strain evidence="3">UH-Slu-Lm8-n1</strain>
    </source>
</reference>